<dbReference type="Gene3D" id="2.60.120.380">
    <property type="match status" value="1"/>
</dbReference>
<sequence>MNTKQVSSHLVIAGWLFACDGSFFRLIKNQKKGVQNSMKRKHLIFFLICCLMLQPISAIAEGSSKLTKKALPMAAEDRSIQQFDHELVRYQNEWDLLMKLSVKNKDHELAKKLNRDRNELFARMKDKRAAENGPHELLEKYKAELKVAREQLTPPTVKALAVKSVATRSLADHYEPNDDISQASPVSIGNSLTSYLSYADDQDFYMFEEKKNSAITVSLQVPAAMDYDIYVLDELGEVVASSANGTGEEEICTFQATAGSRYYPVVYGFGFTADESYQLRLAEDQLYLFQPYDVSLLEGVEQVFQLTPTTDGIYRIYTRPYGDVGPENDTVIELYSDSGLTNLLANNDDASDLTRFSEVTQFLVGGQPYYVKLGAFGENVHARIQADLDPLSYPELTTNNPLDVTLEGVSRNVYKFTPQVSGNVKFSTGPFGGGVMVVDTVLELYADENLSNQLATNDDNGESLFSEIQMNVTVGEPVYVVLWAYSDDFSFVRLSASLDSPAIPTITVDTSVIQESSINDGTITATQIVTLTNGTFVQNMSTGVSVNNLPPGLGIQVTRVSNTQILIAFTGKATNHANVNDVSNATVTINPAKVVGATASLVSNPFQFDFIDKASNGSSQYIYNNRNQLTHIYENGSLIIEITYDENGNVLTKTRVN</sequence>
<dbReference type="PROSITE" id="PS51257">
    <property type="entry name" value="PROKAR_LIPOPROTEIN"/>
    <property type="match status" value="1"/>
</dbReference>
<accession>A0A2Z4MDI3</accession>
<evidence type="ECO:0000256" key="1">
    <source>
        <dbReference type="SAM" id="Phobius"/>
    </source>
</evidence>
<protein>
    <recommendedName>
        <fullName evidence="4">Peptidase C-terminal archaeal/bacterial domain-containing protein</fullName>
    </recommendedName>
</protein>
<organism evidence="2 3">
    <name type="scientific">Brevibacillus brevis</name>
    <name type="common">Bacillus brevis</name>
    <dbReference type="NCBI Taxonomy" id="1393"/>
    <lineage>
        <taxon>Bacteria</taxon>
        <taxon>Bacillati</taxon>
        <taxon>Bacillota</taxon>
        <taxon>Bacilli</taxon>
        <taxon>Bacillales</taxon>
        <taxon>Paenibacillaceae</taxon>
        <taxon>Brevibacillus</taxon>
    </lineage>
</organism>
<gene>
    <name evidence="2" type="ORF">AB432_005245</name>
</gene>
<dbReference type="Proteomes" id="UP000036061">
    <property type="component" value="Chromosome"/>
</dbReference>
<keyword evidence="1" id="KW-0472">Membrane</keyword>
<dbReference type="AlphaFoldDB" id="A0A2Z4MDI3"/>
<name>A0A2Z4MDI3_BREBE</name>
<dbReference type="SUPFAM" id="SSF89260">
    <property type="entry name" value="Collagen-binding domain"/>
    <property type="match status" value="1"/>
</dbReference>
<dbReference type="EMBL" id="CP030117">
    <property type="protein sequence ID" value="AWX54479.1"/>
    <property type="molecule type" value="Genomic_DNA"/>
</dbReference>
<evidence type="ECO:0008006" key="4">
    <source>
        <dbReference type="Google" id="ProtNLM"/>
    </source>
</evidence>
<feature type="transmembrane region" description="Helical" evidence="1">
    <location>
        <begin position="43"/>
        <end position="60"/>
    </location>
</feature>
<reference evidence="2 3" key="1">
    <citation type="journal article" date="2015" name="Genome Announc.">
        <title>Draft Genome Sequence of Brevibacillus brevis DZQ7, a Plant Growth-Promoting Rhizobacterium with Broad-Spectrum Antimicrobial Activity.</title>
        <authorList>
            <person name="Hou Q."/>
            <person name="Wang C."/>
            <person name="Hou X."/>
            <person name="Xia Z."/>
            <person name="Ye J."/>
            <person name="Liu K."/>
            <person name="Liu H."/>
            <person name="Wang J."/>
            <person name="Guo H."/>
            <person name="Yu X."/>
            <person name="Yang Y."/>
            <person name="Du B."/>
            <person name="Ding Y."/>
        </authorList>
    </citation>
    <scope>NUCLEOTIDE SEQUENCE [LARGE SCALE GENOMIC DNA]</scope>
    <source>
        <strain evidence="2 3">DZQ7</strain>
    </source>
</reference>
<proteinExistence type="predicted"/>
<evidence type="ECO:0000313" key="2">
    <source>
        <dbReference type="EMBL" id="AWX54479.1"/>
    </source>
</evidence>
<evidence type="ECO:0000313" key="3">
    <source>
        <dbReference type="Proteomes" id="UP000036061"/>
    </source>
</evidence>
<keyword evidence="1" id="KW-1133">Transmembrane helix</keyword>
<feature type="transmembrane region" description="Helical" evidence="1">
    <location>
        <begin position="6"/>
        <end position="27"/>
    </location>
</feature>
<keyword evidence="1" id="KW-0812">Transmembrane</keyword>